<dbReference type="InterPro" id="IPR011992">
    <property type="entry name" value="EF-hand-dom_pair"/>
</dbReference>
<organism evidence="1 2">
    <name type="scientific">Cichlidogyrus casuarinus</name>
    <dbReference type="NCBI Taxonomy" id="1844966"/>
    <lineage>
        <taxon>Eukaryota</taxon>
        <taxon>Metazoa</taxon>
        <taxon>Spiralia</taxon>
        <taxon>Lophotrochozoa</taxon>
        <taxon>Platyhelminthes</taxon>
        <taxon>Monogenea</taxon>
        <taxon>Monopisthocotylea</taxon>
        <taxon>Dactylogyridea</taxon>
        <taxon>Ancyrocephalidae</taxon>
        <taxon>Cichlidogyrus</taxon>
    </lineage>
</organism>
<reference evidence="1 2" key="1">
    <citation type="submission" date="2024-11" db="EMBL/GenBank/DDBJ databases">
        <title>Adaptive evolution of stress response genes in parasites aligns with host niche diversity.</title>
        <authorList>
            <person name="Hahn C."/>
            <person name="Resl P."/>
        </authorList>
    </citation>
    <scope>NUCLEOTIDE SEQUENCE [LARGE SCALE GENOMIC DNA]</scope>
    <source>
        <strain evidence="1">EGGRZ-B1_66</strain>
        <tissue evidence="1">Body</tissue>
    </source>
</reference>
<name>A0ABD2PTF8_9PLAT</name>
<dbReference type="AlphaFoldDB" id="A0ABD2PTF8"/>
<gene>
    <name evidence="1" type="ORF">Ciccas_011084</name>
</gene>
<proteinExistence type="predicted"/>
<dbReference type="Proteomes" id="UP001626550">
    <property type="component" value="Unassembled WGS sequence"/>
</dbReference>
<keyword evidence="2" id="KW-1185">Reference proteome</keyword>
<dbReference type="EMBL" id="JBJKFK010003031">
    <property type="protein sequence ID" value="KAL3310353.1"/>
    <property type="molecule type" value="Genomic_DNA"/>
</dbReference>
<evidence type="ECO:0000313" key="1">
    <source>
        <dbReference type="EMBL" id="KAL3310353.1"/>
    </source>
</evidence>
<dbReference type="Gene3D" id="1.10.238.10">
    <property type="entry name" value="EF-hand"/>
    <property type="match status" value="1"/>
</dbReference>
<comment type="caution">
    <text evidence="1">The sequence shown here is derived from an EMBL/GenBank/DDBJ whole genome shotgun (WGS) entry which is preliminary data.</text>
</comment>
<evidence type="ECO:0000313" key="2">
    <source>
        <dbReference type="Proteomes" id="UP001626550"/>
    </source>
</evidence>
<sequence length="210" mass="24771">MFVRSPQKLPSACEFNPTHKTTFSFSKVKSYFLKHPCRFKTSELRPLCELFKQLNDDIPRLYLPISKLTEFLFDTFKYGDLAVLERFLVTWSERNAISVINFIKMLSLISRGTFKEKCAYMFKFLDRNNDELISVPSDFTHAAWKPGVERTVKDSTEFLHKKINKEELNYKEFEALCKNNTWIVTTLFPIFPSSQVIQDFEEFLKNTQSQ</sequence>
<dbReference type="SUPFAM" id="SSF47473">
    <property type="entry name" value="EF-hand"/>
    <property type="match status" value="1"/>
</dbReference>
<accession>A0ABD2PTF8</accession>
<protein>
    <submittedName>
        <fullName evidence="1">Uncharacterized protein</fullName>
    </submittedName>
</protein>